<feature type="region of interest" description="Disordered" evidence="1">
    <location>
        <begin position="1003"/>
        <end position="1144"/>
    </location>
</feature>
<evidence type="ECO:0000313" key="4">
    <source>
        <dbReference type="Proteomes" id="UP001161247"/>
    </source>
</evidence>
<feature type="compositionally biased region" description="Polar residues" evidence="1">
    <location>
        <begin position="1090"/>
        <end position="1114"/>
    </location>
</feature>
<feature type="compositionally biased region" description="Basic and acidic residues" evidence="1">
    <location>
        <begin position="67"/>
        <end position="76"/>
    </location>
</feature>
<dbReference type="PROSITE" id="PS51840">
    <property type="entry name" value="C2_NT"/>
    <property type="match status" value="1"/>
</dbReference>
<dbReference type="Proteomes" id="UP001161247">
    <property type="component" value="Chromosome 3"/>
</dbReference>
<dbReference type="InterPro" id="IPR048972">
    <property type="entry name" value="PMI1_PMIR1-2_C"/>
</dbReference>
<accession>A0AAV1D1J1</accession>
<keyword evidence="4" id="KW-1185">Reference proteome</keyword>
<evidence type="ECO:0000256" key="1">
    <source>
        <dbReference type="SAM" id="MobiDB-lite"/>
    </source>
</evidence>
<feature type="region of interest" description="Disordered" evidence="1">
    <location>
        <begin position="766"/>
        <end position="795"/>
    </location>
</feature>
<gene>
    <name evidence="3" type="ORF">OLC1_LOCUS10434</name>
</gene>
<dbReference type="PANTHER" id="PTHR33414:SF1">
    <property type="entry name" value="PROTEIN PLASTID MOVEMENT IMPAIRED 1-RELATED 1"/>
    <property type="match status" value="1"/>
</dbReference>
<organism evidence="3 4">
    <name type="scientific">Oldenlandia corymbosa var. corymbosa</name>
    <dbReference type="NCBI Taxonomy" id="529605"/>
    <lineage>
        <taxon>Eukaryota</taxon>
        <taxon>Viridiplantae</taxon>
        <taxon>Streptophyta</taxon>
        <taxon>Embryophyta</taxon>
        <taxon>Tracheophyta</taxon>
        <taxon>Spermatophyta</taxon>
        <taxon>Magnoliopsida</taxon>
        <taxon>eudicotyledons</taxon>
        <taxon>Gunneridae</taxon>
        <taxon>Pentapetalae</taxon>
        <taxon>asterids</taxon>
        <taxon>lamiids</taxon>
        <taxon>Gentianales</taxon>
        <taxon>Rubiaceae</taxon>
        <taxon>Rubioideae</taxon>
        <taxon>Spermacoceae</taxon>
        <taxon>Hedyotis-Oldenlandia complex</taxon>
        <taxon>Oldenlandia</taxon>
    </lineage>
</organism>
<dbReference type="AlphaFoldDB" id="A0AAV1D1J1"/>
<feature type="region of interest" description="Disordered" evidence="1">
    <location>
        <begin position="41"/>
        <end position="76"/>
    </location>
</feature>
<feature type="compositionally biased region" description="Basic and acidic residues" evidence="1">
    <location>
        <begin position="1009"/>
        <end position="1032"/>
    </location>
</feature>
<proteinExistence type="predicted"/>
<protein>
    <submittedName>
        <fullName evidence="3">OLC1v1037815C1</fullName>
    </submittedName>
</protein>
<dbReference type="PANTHER" id="PTHR33414">
    <property type="entry name" value="PROTEIN PLASTID MOVEMENT IMPAIRED 1-RELATED 1"/>
    <property type="match status" value="1"/>
</dbReference>
<dbReference type="InterPro" id="IPR019448">
    <property type="entry name" value="NT-C2"/>
</dbReference>
<feature type="compositionally biased region" description="Polar residues" evidence="1">
    <location>
        <begin position="478"/>
        <end position="489"/>
    </location>
</feature>
<evidence type="ECO:0000259" key="2">
    <source>
        <dbReference type="PROSITE" id="PS51840"/>
    </source>
</evidence>
<dbReference type="Pfam" id="PF21745">
    <property type="entry name" value="PMI1_PMIR1-2_C"/>
    <property type="match status" value="1"/>
</dbReference>
<feature type="region of interest" description="Disordered" evidence="1">
    <location>
        <begin position="461"/>
        <end position="498"/>
    </location>
</feature>
<evidence type="ECO:0000313" key="3">
    <source>
        <dbReference type="EMBL" id="CAI9100667.1"/>
    </source>
</evidence>
<dbReference type="EMBL" id="OX459120">
    <property type="protein sequence ID" value="CAI9100667.1"/>
    <property type="molecule type" value="Genomic_DNA"/>
</dbReference>
<reference evidence="3" key="1">
    <citation type="submission" date="2023-03" db="EMBL/GenBank/DDBJ databases">
        <authorList>
            <person name="Julca I."/>
        </authorList>
    </citation>
    <scope>NUCLEOTIDE SEQUENCE</scope>
</reference>
<name>A0AAV1D1J1_OLDCO</name>
<feature type="region of interest" description="Disordered" evidence="1">
    <location>
        <begin position="417"/>
        <end position="446"/>
    </location>
</feature>
<dbReference type="Pfam" id="PF10358">
    <property type="entry name" value="NT-C2"/>
    <property type="match status" value="1"/>
</dbReference>
<sequence length="1144" mass="126263">MLSKVDSRKKLGEDSGSGKLLNDIETISKALHLDKNLPRSMLSTVSSRSKSVGKVPMPESKPKGKHDKKDATDKDKDKKSIWSWKGLKALTHVRNRRFNCCFSLQVHSVEGLPPLFDDLSLIVHWKRRDGELMTRPTAVIQGMAEFEELLTHVCSIHGSRSGPHHSAKYEAKHFLLYVSVYGTPELDLGRHRVDLTRLLPLTLEELEEEKSSGKWTTSFKLSGKANGAQMNVSFGYEIIGDNKNKELSESQSFMQYSASTRKALVQNDHNHELSSIRRTGSLPARTSISQKSTEDIKDLHEVLPVPKTELSDSISLLYEKLDEEKLKTATAPVKPEVDIFHNPPEPVKVDLHLASDAAQETEENEFEVNEYTITDKGAELSINVQEKAIEDPEKVLPDCGEEGIDTSVSQVLSTEATTYHSTAEDQGEERLRSDSTAEETNVTTKESLLQDLESALSNVSALVKEESDSQDDEGESSTSLNHVELQSSSEQRRKGKSLSLDDVTEIVASDFLDLLGIEHSPAGLSSESEPESPRERLLRQFEKDTLASGCSLFNFGIDEEEPELHYDAAAESEWRAFSRNFDSSSYAYSSEAVGPKFEAESMTHKIRASTLEDLETEALMHEWGLNEKAFEQSPPSSASGFGSPIDLPPEASYPLPPLAEGLGPFVQTKDGGFLRSMNPALFSNAKSGGSLIMQVSNPVVMPAEMGSGVMDILQHLASVGIEKLSMQANKLMPLEDVTGMTMRQIAWEAAPSLDGPLRHEFVQHESGTGISISGEQERNKAKTSRSRDSKLDMNATRNSIDSEYVPLEDLAPLAMDKIEALAMEGLRIQSGMSDEDAPSNISLQSIGEFSAFEGKRDGSDGSLGLEGAGGLQLLDIKDNGGGVDGLMGLSLTLDEWMRLDSGEIDDGDHISEQTSRLLAAHHATSLESFRGRSKGEKRKGKGRNCGLLGNNFTVALMVQLRDPLRNYEPVGTPMLALIQVERVFLPPKPKMYCTVSLVKDRIEEDDETEPAKKDLSNEEVKEEELHEDEKVPQFKITEVHVAGLKTEPDKKKPWGSKTQQQSGSRWLLANGMGKKNKHPLLKSKVGGKSSLPTPSQESTTSQPQPGESLWSVSSRVPKWKERHSSNTHIRNPNVIFPNETMRLR</sequence>
<feature type="compositionally biased region" description="Polar residues" evidence="1">
    <location>
        <begin position="41"/>
        <end position="50"/>
    </location>
</feature>
<feature type="compositionally biased region" description="Basic and acidic residues" evidence="1">
    <location>
        <begin position="775"/>
        <end position="791"/>
    </location>
</feature>
<feature type="domain" description="C2 NT-type" evidence="2">
    <location>
        <begin position="90"/>
        <end position="238"/>
    </location>
</feature>
<dbReference type="InterPro" id="IPR039614">
    <property type="entry name" value="PMI1-like"/>
</dbReference>